<dbReference type="EMBL" id="FZNQ01000004">
    <property type="protein sequence ID" value="SNR37196.1"/>
    <property type="molecule type" value="Genomic_DNA"/>
</dbReference>
<dbReference type="InterPro" id="IPR036388">
    <property type="entry name" value="WH-like_DNA-bd_sf"/>
</dbReference>
<dbReference type="OrthoDB" id="27447at2157"/>
<dbReference type="Proteomes" id="UP000198397">
    <property type="component" value="Unassembled WGS sequence"/>
</dbReference>
<dbReference type="Pfam" id="PF04967">
    <property type="entry name" value="HTH_10"/>
    <property type="match status" value="1"/>
</dbReference>
<proteinExistence type="predicted"/>
<feature type="domain" description="HTH bat-type" evidence="3">
    <location>
        <begin position="156"/>
        <end position="208"/>
    </location>
</feature>
<reference evidence="5 6" key="1">
    <citation type="submission" date="2017-06" db="EMBL/GenBank/DDBJ databases">
        <authorList>
            <person name="Kim H.J."/>
            <person name="Triplett B.A."/>
        </authorList>
    </citation>
    <scope>NUCLEOTIDE SEQUENCE [LARGE SCALE GENOMIC DNA]</scope>
    <source>
        <strain evidence="5 6">DSM 8800</strain>
    </source>
</reference>
<accession>A0A238VSI6</accession>
<dbReference type="InterPro" id="IPR007050">
    <property type="entry name" value="HTH_bacterioopsin"/>
</dbReference>
<feature type="domain" description="HVO-A0563 N-terminal" evidence="4">
    <location>
        <begin position="3"/>
        <end position="145"/>
    </location>
</feature>
<dbReference type="PANTHER" id="PTHR34236:SF1">
    <property type="entry name" value="DIMETHYL SULFOXIDE REDUCTASE TRANSCRIPTIONAL ACTIVATOR"/>
    <property type="match status" value="1"/>
</dbReference>
<dbReference type="Pfam" id="PF24280">
    <property type="entry name" value="HVO_A0563_N"/>
    <property type="match status" value="1"/>
</dbReference>
<keyword evidence="6" id="KW-1185">Reference proteome</keyword>
<dbReference type="AlphaFoldDB" id="A0A238VSI6"/>
<evidence type="ECO:0000256" key="1">
    <source>
        <dbReference type="ARBA" id="ARBA00023015"/>
    </source>
</evidence>
<dbReference type="InterPro" id="IPR056531">
    <property type="entry name" value="HVO_A0563_N"/>
</dbReference>
<keyword evidence="1" id="KW-0805">Transcription regulation</keyword>
<dbReference type="PANTHER" id="PTHR34236">
    <property type="entry name" value="DIMETHYL SULFOXIDE REDUCTASE TRANSCRIPTIONAL ACTIVATOR"/>
    <property type="match status" value="1"/>
</dbReference>
<dbReference type="Gene3D" id="1.10.10.10">
    <property type="entry name" value="Winged helix-like DNA-binding domain superfamily/Winged helix DNA-binding domain"/>
    <property type="match status" value="1"/>
</dbReference>
<dbReference type="RefSeq" id="WP_089384068.1">
    <property type="nucleotide sequence ID" value="NZ_FZNQ01000004.1"/>
</dbReference>
<evidence type="ECO:0000313" key="5">
    <source>
        <dbReference type="EMBL" id="SNR37196.1"/>
    </source>
</evidence>
<name>A0A238VSI6_HALVU</name>
<gene>
    <name evidence="5" type="ORF">SAMN06264855_10411</name>
</gene>
<organism evidence="5 6">
    <name type="scientific">Halorubrum vacuolatum</name>
    <name type="common">Natronobacterium vacuolatum</name>
    <dbReference type="NCBI Taxonomy" id="63740"/>
    <lineage>
        <taxon>Archaea</taxon>
        <taxon>Methanobacteriati</taxon>
        <taxon>Methanobacteriota</taxon>
        <taxon>Stenosarchaea group</taxon>
        <taxon>Halobacteria</taxon>
        <taxon>Halobacteriales</taxon>
        <taxon>Haloferacaceae</taxon>
        <taxon>Halorubrum</taxon>
    </lineage>
</organism>
<evidence type="ECO:0000259" key="3">
    <source>
        <dbReference type="Pfam" id="PF04967"/>
    </source>
</evidence>
<keyword evidence="2" id="KW-0804">Transcription</keyword>
<evidence type="ECO:0000256" key="2">
    <source>
        <dbReference type="ARBA" id="ARBA00023163"/>
    </source>
</evidence>
<evidence type="ECO:0000313" key="6">
    <source>
        <dbReference type="Proteomes" id="UP000198397"/>
    </source>
</evidence>
<protein>
    <submittedName>
        <fullName evidence="5">Uncharacterized protein</fullName>
    </submittedName>
</protein>
<evidence type="ECO:0000259" key="4">
    <source>
        <dbReference type="Pfam" id="PF24280"/>
    </source>
</evidence>
<sequence length="214" mass="23050">MYEAMLRVGDASQLIPTAGRDVRVDLWCNDHSDLVQAIGEDSAAVLADVAESVGIADSLVDGDERVAVTEGCLAARRDDNIEAYVGRHGCLLLPPLRYVGGERVCRVLSLSGDALSAVYRDLLADDHSVTVDSKRRIDAVATGGPTLDPAGIVPDLTVRQREALLAAVEGGYYRIPREITTAEIGAALGVERRTAEDHLRRAERKVIETIAEYV</sequence>